<keyword evidence="3" id="KW-1185">Reference proteome</keyword>
<organism evidence="2 3">
    <name type="scientific">Pendulispora rubella</name>
    <dbReference type="NCBI Taxonomy" id="2741070"/>
    <lineage>
        <taxon>Bacteria</taxon>
        <taxon>Pseudomonadati</taxon>
        <taxon>Myxococcota</taxon>
        <taxon>Myxococcia</taxon>
        <taxon>Myxococcales</taxon>
        <taxon>Sorangiineae</taxon>
        <taxon>Pendulisporaceae</taxon>
        <taxon>Pendulispora</taxon>
    </lineage>
</organism>
<feature type="compositionally biased region" description="Low complexity" evidence="1">
    <location>
        <begin position="134"/>
        <end position="153"/>
    </location>
</feature>
<dbReference type="Proteomes" id="UP001374803">
    <property type="component" value="Chromosome"/>
</dbReference>
<proteinExistence type="predicted"/>
<reference evidence="2" key="1">
    <citation type="submission" date="2021-12" db="EMBL/GenBank/DDBJ databases">
        <title>Discovery of the Pendulisporaceae a myxobacterial family with distinct sporulation behavior and unique specialized metabolism.</title>
        <authorList>
            <person name="Garcia R."/>
            <person name="Popoff A."/>
            <person name="Bader C.D."/>
            <person name="Loehr J."/>
            <person name="Walesch S."/>
            <person name="Walt C."/>
            <person name="Boldt J."/>
            <person name="Bunk B."/>
            <person name="Haeckl F.J.F.P.J."/>
            <person name="Gunesch A.P."/>
            <person name="Birkelbach J."/>
            <person name="Nuebel U."/>
            <person name="Pietschmann T."/>
            <person name="Bach T."/>
            <person name="Mueller R."/>
        </authorList>
    </citation>
    <scope>NUCLEOTIDE SEQUENCE</scope>
    <source>
        <strain evidence="2">MSr11367</strain>
    </source>
</reference>
<dbReference type="RefSeq" id="WP_394830695.1">
    <property type="nucleotide sequence ID" value="NZ_CP089929.1"/>
</dbReference>
<name>A0ABZ2KQX8_9BACT</name>
<dbReference type="Gene3D" id="3.40.710.10">
    <property type="entry name" value="DD-peptidase/beta-lactamase superfamily"/>
    <property type="match status" value="1"/>
</dbReference>
<evidence type="ECO:0000256" key="1">
    <source>
        <dbReference type="SAM" id="MobiDB-lite"/>
    </source>
</evidence>
<sequence>MLRSSDDDAANDFWDRGGQIAVIDRMVLKLELQDTRRPANPDFWGHTAFTAWDILRIYRYLADAPNDDFRRFVLDNIGKSTSCATDGRDQYFGIPRAVHPPFRVKQGWSAFGDVPAGGECQPAAPHAERPGVGTPAASTSAAASPSPRTAPPADLDLKSRLLHTTGMVDGDQKILIVLALYPRTTPWDDAAAKITSVTQRVYAAGSRR</sequence>
<evidence type="ECO:0000313" key="3">
    <source>
        <dbReference type="Proteomes" id="UP001374803"/>
    </source>
</evidence>
<feature type="region of interest" description="Disordered" evidence="1">
    <location>
        <begin position="116"/>
        <end position="154"/>
    </location>
</feature>
<protein>
    <submittedName>
        <fullName evidence="2">Uncharacterized protein</fullName>
    </submittedName>
</protein>
<dbReference type="InterPro" id="IPR012338">
    <property type="entry name" value="Beta-lactam/transpept-like"/>
</dbReference>
<evidence type="ECO:0000313" key="2">
    <source>
        <dbReference type="EMBL" id="WXB01087.1"/>
    </source>
</evidence>
<accession>A0ABZ2KQX8</accession>
<dbReference type="EMBL" id="CP089983">
    <property type="protein sequence ID" value="WXB01087.1"/>
    <property type="molecule type" value="Genomic_DNA"/>
</dbReference>
<gene>
    <name evidence="2" type="ORF">LVJ94_29725</name>
</gene>